<dbReference type="InterPro" id="IPR004119">
    <property type="entry name" value="EcKL"/>
</dbReference>
<proteinExistence type="predicted"/>
<dbReference type="Gene3D" id="3.90.1200.10">
    <property type="match status" value="1"/>
</dbReference>
<reference evidence="1 2" key="1">
    <citation type="submission" date="2016-08" db="EMBL/GenBank/DDBJ databases">
        <title>A Parts List for Fungal Cellulosomes Revealed by Comparative Genomics.</title>
        <authorList>
            <consortium name="DOE Joint Genome Institute"/>
            <person name="Haitjema C.H."/>
            <person name="Gilmore S.P."/>
            <person name="Henske J.K."/>
            <person name="Solomon K.V."/>
            <person name="De Groot R."/>
            <person name="Kuo A."/>
            <person name="Mondo S.J."/>
            <person name="Salamov A.A."/>
            <person name="Labutti K."/>
            <person name="Zhao Z."/>
            <person name="Chiniquy J."/>
            <person name="Barry K."/>
            <person name="Brewer H.M."/>
            <person name="Purvine S.O."/>
            <person name="Wright A.T."/>
            <person name="Boxma B."/>
            <person name="Van Alen T."/>
            <person name="Hackstein J.H."/>
            <person name="Baker S.E."/>
            <person name="Grigoriev I.V."/>
            <person name="O'Malley M.A."/>
        </authorList>
    </citation>
    <scope>NUCLEOTIDE SEQUENCE [LARGE SCALE GENOMIC DNA]</scope>
    <source>
        <strain evidence="1 2">G1</strain>
    </source>
</reference>
<accession>A0A1Y2BRJ9</accession>
<keyword evidence="2" id="KW-1185">Reference proteome</keyword>
<dbReference type="Pfam" id="PF02958">
    <property type="entry name" value="EcKL"/>
    <property type="match status" value="1"/>
</dbReference>
<evidence type="ECO:0000313" key="1">
    <source>
        <dbReference type="EMBL" id="ORY37353.1"/>
    </source>
</evidence>
<dbReference type="InterPro" id="IPR011009">
    <property type="entry name" value="Kinase-like_dom_sf"/>
</dbReference>
<name>A0A1Y2BRJ9_9FUNG</name>
<gene>
    <name evidence="1" type="ORF">LY90DRAFT_704675</name>
</gene>
<dbReference type="EMBL" id="MCOG01000143">
    <property type="protein sequence ID" value="ORY37353.1"/>
    <property type="molecule type" value="Genomic_DNA"/>
</dbReference>
<comment type="caution">
    <text evidence="1">The sequence shown here is derived from an EMBL/GenBank/DDBJ whole genome shotgun (WGS) entry which is preliminary data.</text>
</comment>
<dbReference type="SUPFAM" id="SSF56112">
    <property type="entry name" value="Protein kinase-like (PK-like)"/>
    <property type="match status" value="1"/>
</dbReference>
<sequence length="368" mass="42944">MSVRIPKNRNEITVDYLNTVLKNTLLKDNKIVSIKDGETIPPQFKSIVHRILPTYENDDDSLPKSFIIKLATDNPGIKSLLKHIQGYYKEVKFYTSLGKIPELKTPKVYYSAVSSSKSKFIIIMEDLNLRNLNVASQGESIDFNFALNVIKYFALLQSKFWNYEGNSKFKEAEWMKDTNFALYLKDLTIQMFEERKLSFIERNKSKLNEKTVQTIQTVDIKKLYDENFPKDLKHCTVVHGDPQPTNVFIDKANQSIVMVDWQYASIGYALKDVVLLLGIWLSRNTPKEEILKLKDAYYEELIKQGVKDFSREDFEHQWKNCLLLSLCNIASVSENENIGDDEEKKQKYKDYLDLSESRFINFIQNQDF</sequence>
<organism evidence="1 2">
    <name type="scientific">Neocallimastix californiae</name>
    <dbReference type="NCBI Taxonomy" id="1754190"/>
    <lineage>
        <taxon>Eukaryota</taxon>
        <taxon>Fungi</taxon>
        <taxon>Fungi incertae sedis</taxon>
        <taxon>Chytridiomycota</taxon>
        <taxon>Chytridiomycota incertae sedis</taxon>
        <taxon>Neocallimastigomycetes</taxon>
        <taxon>Neocallimastigales</taxon>
        <taxon>Neocallimastigaceae</taxon>
        <taxon>Neocallimastix</taxon>
    </lineage>
</organism>
<protein>
    <recommendedName>
        <fullName evidence="3">CHK kinase-like domain-containing protein</fullName>
    </recommendedName>
</protein>
<dbReference type="OrthoDB" id="191037at2759"/>
<dbReference type="PANTHER" id="PTHR11012:SF30">
    <property type="entry name" value="PROTEIN KINASE-LIKE DOMAIN-CONTAINING"/>
    <property type="match status" value="1"/>
</dbReference>
<evidence type="ECO:0008006" key="3">
    <source>
        <dbReference type="Google" id="ProtNLM"/>
    </source>
</evidence>
<dbReference type="Proteomes" id="UP000193920">
    <property type="component" value="Unassembled WGS sequence"/>
</dbReference>
<evidence type="ECO:0000313" key="2">
    <source>
        <dbReference type="Proteomes" id="UP000193920"/>
    </source>
</evidence>
<dbReference type="PANTHER" id="PTHR11012">
    <property type="entry name" value="PROTEIN KINASE-LIKE DOMAIN-CONTAINING"/>
    <property type="match status" value="1"/>
</dbReference>
<dbReference type="STRING" id="1754190.A0A1Y2BRJ9"/>
<dbReference type="AlphaFoldDB" id="A0A1Y2BRJ9"/>